<proteinExistence type="predicted"/>
<evidence type="ECO:0000313" key="2">
    <source>
        <dbReference type="EMBL" id="CAB4712190.1"/>
    </source>
</evidence>
<evidence type="ECO:0000256" key="1">
    <source>
        <dbReference type="SAM" id="Phobius"/>
    </source>
</evidence>
<organism evidence="2">
    <name type="scientific">freshwater metagenome</name>
    <dbReference type="NCBI Taxonomy" id="449393"/>
    <lineage>
        <taxon>unclassified sequences</taxon>
        <taxon>metagenomes</taxon>
        <taxon>ecological metagenomes</taxon>
    </lineage>
</organism>
<accession>A0A6J6QK15</accession>
<keyword evidence="1" id="KW-1133">Transmembrane helix</keyword>
<feature type="transmembrane region" description="Helical" evidence="1">
    <location>
        <begin position="28"/>
        <end position="47"/>
    </location>
</feature>
<reference evidence="2" key="1">
    <citation type="submission" date="2020-05" db="EMBL/GenBank/DDBJ databases">
        <authorList>
            <person name="Chiriac C."/>
            <person name="Salcher M."/>
            <person name="Ghai R."/>
            <person name="Kavagutti S V."/>
        </authorList>
    </citation>
    <scope>NUCLEOTIDE SEQUENCE</scope>
</reference>
<name>A0A6J6QK15_9ZZZZ</name>
<keyword evidence="1" id="KW-0812">Transmembrane</keyword>
<sequence length="100" mass="10646">MTLLALASAMYMVGLAIAQAVIALRGHAIVALGWFASFSGFVLIAWLSSNDLYLRVEMALVGSSLIAIVIFGAALRKLMASDAIFDPESILDAFAERPLD</sequence>
<dbReference type="AlphaFoldDB" id="A0A6J6QK15"/>
<protein>
    <submittedName>
        <fullName evidence="2">Unannotated protein</fullName>
    </submittedName>
</protein>
<keyword evidence="1" id="KW-0472">Membrane</keyword>
<feature type="transmembrane region" description="Helical" evidence="1">
    <location>
        <begin position="59"/>
        <end position="79"/>
    </location>
</feature>
<gene>
    <name evidence="2" type="ORF">UFOPK2657_00571</name>
</gene>
<dbReference type="EMBL" id="CAEZYG010000082">
    <property type="protein sequence ID" value="CAB4712190.1"/>
    <property type="molecule type" value="Genomic_DNA"/>
</dbReference>